<sequence>SLQIDKSQNVLWHKSPISFYMGLSRFLFLCKTNNLCQNIFFLALSTHCTWDFRSIKPHKGDEILDMEKKSNQNYAAAAGGECNEK</sequence>
<evidence type="ECO:0000313" key="2">
    <source>
        <dbReference type="Proteomes" id="UP000790347"/>
    </source>
</evidence>
<gene>
    <name evidence="1" type="ORF">DERF_007263</name>
</gene>
<keyword evidence="2" id="KW-1185">Reference proteome</keyword>
<organism evidence="1 2">
    <name type="scientific">Dermatophagoides farinae</name>
    <name type="common">American house dust mite</name>
    <dbReference type="NCBI Taxonomy" id="6954"/>
    <lineage>
        <taxon>Eukaryota</taxon>
        <taxon>Metazoa</taxon>
        <taxon>Ecdysozoa</taxon>
        <taxon>Arthropoda</taxon>
        <taxon>Chelicerata</taxon>
        <taxon>Arachnida</taxon>
        <taxon>Acari</taxon>
        <taxon>Acariformes</taxon>
        <taxon>Sarcoptiformes</taxon>
        <taxon>Astigmata</taxon>
        <taxon>Psoroptidia</taxon>
        <taxon>Analgoidea</taxon>
        <taxon>Pyroglyphidae</taxon>
        <taxon>Dermatophagoidinae</taxon>
        <taxon>Dermatophagoides</taxon>
    </lineage>
</organism>
<dbReference type="Proteomes" id="UP000790347">
    <property type="component" value="Unassembled WGS sequence"/>
</dbReference>
<protein>
    <submittedName>
        <fullName evidence="1">Uncharacterized protein</fullName>
    </submittedName>
</protein>
<feature type="non-terminal residue" evidence="1">
    <location>
        <position position="85"/>
    </location>
</feature>
<dbReference type="AlphaFoldDB" id="A0A922HYN7"/>
<accession>A0A922HYN7</accession>
<name>A0A922HYN7_DERFA</name>
<dbReference type="EMBL" id="ASGP02000003">
    <property type="protein sequence ID" value="KAH9516528.1"/>
    <property type="molecule type" value="Genomic_DNA"/>
</dbReference>
<evidence type="ECO:0000313" key="1">
    <source>
        <dbReference type="EMBL" id="KAH9516528.1"/>
    </source>
</evidence>
<reference evidence="1" key="2">
    <citation type="journal article" date="2022" name="Res Sq">
        <title>Comparative Genomics Reveals Insights into the Divergent Evolution of Astigmatic Mites and Household Pest Adaptations.</title>
        <authorList>
            <person name="Xiong Q."/>
            <person name="Wan A.T.-Y."/>
            <person name="Liu X.-Y."/>
            <person name="Fung C.S.-H."/>
            <person name="Xiao X."/>
            <person name="Malainual N."/>
            <person name="Hou J."/>
            <person name="Wang L."/>
            <person name="Wang M."/>
            <person name="Yang K."/>
            <person name="Cui Y."/>
            <person name="Leung E."/>
            <person name="Nong W."/>
            <person name="Shin S.-K."/>
            <person name="Au S."/>
            <person name="Jeong K.Y."/>
            <person name="Chew F.T."/>
            <person name="Hui J."/>
            <person name="Leung T.F."/>
            <person name="Tungtrongchitr A."/>
            <person name="Zhong N."/>
            <person name="Liu Z."/>
            <person name="Tsui S."/>
        </authorList>
    </citation>
    <scope>NUCLEOTIDE SEQUENCE</scope>
    <source>
        <strain evidence="1">Derf</strain>
        <tissue evidence="1">Whole organism</tissue>
    </source>
</reference>
<reference evidence="1" key="1">
    <citation type="submission" date="2013-05" db="EMBL/GenBank/DDBJ databases">
        <authorList>
            <person name="Yim A.K.Y."/>
            <person name="Chan T.F."/>
            <person name="Ji K.M."/>
            <person name="Liu X.Y."/>
            <person name="Zhou J.W."/>
            <person name="Li R.Q."/>
            <person name="Yang K.Y."/>
            <person name="Li J."/>
            <person name="Li M."/>
            <person name="Law P.T.W."/>
            <person name="Wu Y.L."/>
            <person name="Cai Z.L."/>
            <person name="Qin H."/>
            <person name="Bao Y."/>
            <person name="Leung R.K.K."/>
            <person name="Ng P.K.S."/>
            <person name="Zou J."/>
            <person name="Zhong X.J."/>
            <person name="Ran P.X."/>
            <person name="Zhong N.S."/>
            <person name="Liu Z.G."/>
            <person name="Tsui S.K.W."/>
        </authorList>
    </citation>
    <scope>NUCLEOTIDE SEQUENCE</scope>
    <source>
        <strain evidence="1">Derf</strain>
        <tissue evidence="1">Whole organism</tissue>
    </source>
</reference>
<comment type="caution">
    <text evidence="1">The sequence shown here is derived from an EMBL/GenBank/DDBJ whole genome shotgun (WGS) entry which is preliminary data.</text>
</comment>
<proteinExistence type="predicted"/>